<evidence type="ECO:0000256" key="1">
    <source>
        <dbReference type="SAM" id="MobiDB-lite"/>
    </source>
</evidence>
<proteinExistence type="predicted"/>
<organism evidence="2 3">
    <name type="scientific">Paraglomus occultum</name>
    <dbReference type="NCBI Taxonomy" id="144539"/>
    <lineage>
        <taxon>Eukaryota</taxon>
        <taxon>Fungi</taxon>
        <taxon>Fungi incertae sedis</taxon>
        <taxon>Mucoromycota</taxon>
        <taxon>Glomeromycotina</taxon>
        <taxon>Glomeromycetes</taxon>
        <taxon>Paraglomerales</taxon>
        <taxon>Paraglomeraceae</taxon>
        <taxon>Paraglomus</taxon>
    </lineage>
</organism>
<dbReference type="Proteomes" id="UP000789572">
    <property type="component" value="Unassembled WGS sequence"/>
</dbReference>
<dbReference type="AlphaFoldDB" id="A0A9N9H3M5"/>
<accession>A0A9N9H3M5</accession>
<protein>
    <submittedName>
        <fullName evidence="2">9518_t:CDS:1</fullName>
    </submittedName>
</protein>
<reference evidence="2" key="1">
    <citation type="submission" date="2021-06" db="EMBL/GenBank/DDBJ databases">
        <authorList>
            <person name="Kallberg Y."/>
            <person name="Tangrot J."/>
            <person name="Rosling A."/>
        </authorList>
    </citation>
    <scope>NUCLEOTIDE SEQUENCE</scope>
    <source>
        <strain evidence="2">IA702</strain>
    </source>
</reference>
<name>A0A9N9H3M5_9GLOM</name>
<evidence type="ECO:0000313" key="3">
    <source>
        <dbReference type="Proteomes" id="UP000789572"/>
    </source>
</evidence>
<sequence length="55" mass="6334">FQERVLLNNVDSELRGDDESNAEENKEDNMLKLERAGYLIRLYPSLTSSSIFLSI</sequence>
<feature type="region of interest" description="Disordered" evidence="1">
    <location>
        <begin position="1"/>
        <end position="27"/>
    </location>
</feature>
<keyword evidence="3" id="KW-1185">Reference proteome</keyword>
<gene>
    <name evidence="2" type="ORF">POCULU_LOCUS10193</name>
</gene>
<comment type="caution">
    <text evidence="2">The sequence shown here is derived from an EMBL/GenBank/DDBJ whole genome shotgun (WGS) entry which is preliminary data.</text>
</comment>
<dbReference type="EMBL" id="CAJVPJ010004801">
    <property type="protein sequence ID" value="CAG8655753.1"/>
    <property type="molecule type" value="Genomic_DNA"/>
</dbReference>
<feature type="compositionally biased region" description="Basic and acidic residues" evidence="1">
    <location>
        <begin position="12"/>
        <end position="27"/>
    </location>
</feature>
<evidence type="ECO:0000313" key="2">
    <source>
        <dbReference type="EMBL" id="CAG8655753.1"/>
    </source>
</evidence>
<feature type="non-terminal residue" evidence="2">
    <location>
        <position position="1"/>
    </location>
</feature>